<feature type="signal peptide" evidence="1">
    <location>
        <begin position="1"/>
        <end position="30"/>
    </location>
</feature>
<organism evidence="3 4">
    <name type="scientific">Oxalobacter paraformigenes</name>
    <dbReference type="NCBI Taxonomy" id="556268"/>
    <lineage>
        <taxon>Bacteria</taxon>
        <taxon>Pseudomonadati</taxon>
        <taxon>Pseudomonadota</taxon>
        <taxon>Betaproteobacteria</taxon>
        <taxon>Burkholderiales</taxon>
        <taxon>Oxalobacteraceae</taxon>
        <taxon>Oxalobacter</taxon>
    </lineage>
</organism>
<dbReference type="eggNOG" id="ENOG5031TYQ">
    <property type="taxonomic scope" value="Bacteria"/>
</dbReference>
<dbReference type="AlphaFoldDB" id="C3X552"/>
<dbReference type="Proteomes" id="UP000003973">
    <property type="component" value="Unassembled WGS sequence"/>
</dbReference>
<gene>
    <name evidence="3" type="ORF">OFAG_01491</name>
</gene>
<dbReference type="Pfam" id="PF08750">
    <property type="entry name" value="CNP1"/>
    <property type="match status" value="1"/>
</dbReference>
<evidence type="ECO:0000313" key="3">
    <source>
        <dbReference type="EMBL" id="EEO28338.2"/>
    </source>
</evidence>
<feature type="domain" description="CNP1-like uncharacterised" evidence="2">
    <location>
        <begin position="53"/>
        <end position="177"/>
    </location>
</feature>
<dbReference type="InterPro" id="IPR014861">
    <property type="entry name" value="CNP1-like_dom"/>
</dbReference>
<keyword evidence="1" id="KW-0732">Signal</keyword>
<keyword evidence="4" id="KW-1185">Reference proteome</keyword>
<dbReference type="EMBL" id="ACDP02000006">
    <property type="protein sequence ID" value="EEO28338.2"/>
    <property type="molecule type" value="Genomic_DNA"/>
</dbReference>
<accession>C3X552</accession>
<protein>
    <recommendedName>
        <fullName evidence="2">CNP1-like uncharacterized domain-containing protein</fullName>
    </recommendedName>
</protein>
<reference evidence="3" key="1">
    <citation type="submission" date="2011-10" db="EMBL/GenBank/DDBJ databases">
        <title>The Genome Sequence of Oxalobacter formigenes HOxBLS.</title>
        <authorList>
            <consortium name="The Broad Institute Genome Sequencing Platform"/>
            <person name="Earl A."/>
            <person name="Ward D."/>
            <person name="Feldgarden M."/>
            <person name="Gevers D."/>
            <person name="Allison M.J."/>
            <person name="Humphrey S."/>
            <person name="Young S.K."/>
            <person name="Zeng Q."/>
            <person name="Gargeya S."/>
            <person name="Fitzgerald M."/>
            <person name="Haas B."/>
            <person name="Abouelleil A."/>
            <person name="Alvarado L."/>
            <person name="Arachchi H.M."/>
            <person name="Berlin A."/>
            <person name="Brown A."/>
            <person name="Chapman S.B."/>
            <person name="Chen Z."/>
            <person name="Dunbar C."/>
            <person name="Freedman E."/>
            <person name="Gearin G."/>
            <person name="Goldberg J."/>
            <person name="Griggs A."/>
            <person name="Gujja S."/>
            <person name="Heiman D."/>
            <person name="Howarth C."/>
            <person name="Larson L."/>
            <person name="Lui A."/>
            <person name="MacDonald P.J.P."/>
            <person name="Montmayeur A."/>
            <person name="Murphy C."/>
            <person name="Neiman D."/>
            <person name="Pearson M."/>
            <person name="Priest M."/>
            <person name="Roberts A."/>
            <person name="Saif S."/>
            <person name="Shea T."/>
            <person name="Shenoy N."/>
            <person name="Sisk P."/>
            <person name="Stolte C."/>
            <person name="Sykes S."/>
            <person name="Wortman J."/>
            <person name="Nusbaum C."/>
            <person name="Birren B."/>
        </authorList>
    </citation>
    <scope>NUCLEOTIDE SEQUENCE [LARGE SCALE GENOMIC DNA]</scope>
    <source>
        <strain evidence="3">HOxBLS</strain>
    </source>
</reference>
<name>C3X552_9BURK</name>
<evidence type="ECO:0000259" key="2">
    <source>
        <dbReference type="Pfam" id="PF08750"/>
    </source>
</evidence>
<proteinExistence type="predicted"/>
<evidence type="ECO:0000313" key="4">
    <source>
        <dbReference type="Proteomes" id="UP000003973"/>
    </source>
</evidence>
<sequence length="192" mass="22044">MQKTFLDYLRKKARLLALAMLLAIGFHASAEIIFGEYGSDDEDEPPKEVKVMPLVLPEFPREENLLPFGGGPTETQDFFIDSTSLSVGEDEIRYTLVTKSRAGAINVSYEGIHCDTMEYRRYAYGHKDSKWAMSKSEAWRKINFHAANRPRALLAQEYFCDLTSIAGSKEDMIFRIRYNRSVEKRRYTGSSF</sequence>
<evidence type="ECO:0000256" key="1">
    <source>
        <dbReference type="SAM" id="SignalP"/>
    </source>
</evidence>
<dbReference type="HOGENOM" id="CLU_099352_0_1_4"/>
<dbReference type="RefSeq" id="WP_020994794.1">
    <property type="nucleotide sequence ID" value="NZ_CABMNL010000001.1"/>
</dbReference>
<comment type="caution">
    <text evidence="3">The sequence shown here is derived from an EMBL/GenBank/DDBJ whole genome shotgun (WGS) entry which is preliminary data.</text>
</comment>
<feature type="chain" id="PRO_5002932788" description="CNP1-like uncharacterized domain-containing protein" evidence="1">
    <location>
        <begin position="31"/>
        <end position="192"/>
    </location>
</feature>